<dbReference type="CDD" id="cd06173">
    <property type="entry name" value="MFS_MefA_like"/>
    <property type="match status" value="1"/>
</dbReference>
<keyword evidence="6 7" id="KW-0472">Membrane</keyword>
<dbReference type="GO" id="GO:0005886">
    <property type="term" value="C:plasma membrane"/>
    <property type="evidence" value="ECO:0007669"/>
    <property type="project" value="UniProtKB-SubCell"/>
</dbReference>
<dbReference type="PROSITE" id="PS50850">
    <property type="entry name" value="MFS"/>
    <property type="match status" value="1"/>
</dbReference>
<keyword evidence="2" id="KW-0813">Transport</keyword>
<evidence type="ECO:0000256" key="4">
    <source>
        <dbReference type="ARBA" id="ARBA00022692"/>
    </source>
</evidence>
<dbReference type="InterPro" id="IPR036259">
    <property type="entry name" value="MFS_trans_sf"/>
</dbReference>
<feature type="transmembrane region" description="Helical" evidence="7">
    <location>
        <begin position="372"/>
        <end position="393"/>
    </location>
</feature>
<name>A0A397P7I2_9SPHN</name>
<organism evidence="9 10">
    <name type="scientific">Hephaestia caeni</name>
    <dbReference type="NCBI Taxonomy" id="645617"/>
    <lineage>
        <taxon>Bacteria</taxon>
        <taxon>Pseudomonadati</taxon>
        <taxon>Pseudomonadota</taxon>
        <taxon>Alphaproteobacteria</taxon>
        <taxon>Sphingomonadales</taxon>
        <taxon>Sphingomonadaceae</taxon>
        <taxon>Hephaestia</taxon>
    </lineage>
</organism>
<keyword evidence="10" id="KW-1185">Reference proteome</keyword>
<dbReference type="Proteomes" id="UP000266568">
    <property type="component" value="Unassembled WGS sequence"/>
</dbReference>
<dbReference type="InterPro" id="IPR020846">
    <property type="entry name" value="MFS_dom"/>
</dbReference>
<dbReference type="GO" id="GO:0022857">
    <property type="term" value="F:transmembrane transporter activity"/>
    <property type="evidence" value="ECO:0007669"/>
    <property type="project" value="InterPro"/>
</dbReference>
<feature type="transmembrane region" description="Helical" evidence="7">
    <location>
        <begin position="15"/>
        <end position="39"/>
    </location>
</feature>
<feature type="transmembrane region" description="Helical" evidence="7">
    <location>
        <begin position="78"/>
        <end position="99"/>
    </location>
</feature>
<dbReference type="PANTHER" id="PTHR23513">
    <property type="entry name" value="INTEGRAL MEMBRANE EFFLUX PROTEIN-RELATED"/>
    <property type="match status" value="1"/>
</dbReference>
<dbReference type="RefSeq" id="WP_119034045.1">
    <property type="nucleotide sequence ID" value="NZ_QXDC01000002.1"/>
</dbReference>
<feature type="transmembrane region" description="Helical" evidence="7">
    <location>
        <begin position="313"/>
        <end position="332"/>
    </location>
</feature>
<evidence type="ECO:0000313" key="9">
    <source>
        <dbReference type="EMBL" id="RIA45506.1"/>
    </source>
</evidence>
<feature type="transmembrane region" description="Helical" evidence="7">
    <location>
        <begin position="344"/>
        <end position="366"/>
    </location>
</feature>
<evidence type="ECO:0000256" key="2">
    <source>
        <dbReference type="ARBA" id="ARBA00022448"/>
    </source>
</evidence>
<feature type="transmembrane region" description="Helical" evidence="7">
    <location>
        <begin position="105"/>
        <end position="125"/>
    </location>
</feature>
<evidence type="ECO:0000256" key="7">
    <source>
        <dbReference type="SAM" id="Phobius"/>
    </source>
</evidence>
<keyword evidence="3" id="KW-1003">Cell membrane</keyword>
<evidence type="ECO:0000313" key="10">
    <source>
        <dbReference type="Proteomes" id="UP000266568"/>
    </source>
</evidence>
<dbReference type="Pfam" id="PF05977">
    <property type="entry name" value="MFS_3"/>
    <property type="match status" value="1"/>
</dbReference>
<protein>
    <submittedName>
        <fullName evidence="9">Putative MFS family arabinose efflux permease</fullName>
    </submittedName>
</protein>
<evidence type="ECO:0000256" key="3">
    <source>
        <dbReference type="ARBA" id="ARBA00022475"/>
    </source>
</evidence>
<evidence type="ECO:0000256" key="6">
    <source>
        <dbReference type="ARBA" id="ARBA00023136"/>
    </source>
</evidence>
<dbReference type="Gene3D" id="1.20.1250.20">
    <property type="entry name" value="MFS general substrate transporter like domains"/>
    <property type="match status" value="1"/>
</dbReference>
<keyword evidence="4 7" id="KW-0812">Transmembrane</keyword>
<sequence length="538" mass="57442">MIVAQSPFAHPRFRAAWIATLCSNIGGLIQLVGASWMMVSLGASAQMVALVQTSASLPVMLLSLWAGAVADNLDRRRVLLAAQVFMLSVSALLAIAAWLGWVTPLLLLACTFLIGCGTAVNAPAWHAFVGDALPREVLRSAVAVNSMSFNIARSTGPAIGGLLIAMAGAAAAFTTNAASYIGLIVVLKRWRVAPLPHKLPRERLLFAMGAGIRYAWMSPPIRIILARTALYSVAATAIAALMPVVARDLIGGGPLMYGLLFGMFGVGGVCGAVSAHRIGQQFSTERIIQWSAVTVASGAAATAVGTLTLVLPALVLAGGGWVLALSTFNASVQLAAPRWVAARAVALFQMATFGGVAAGSSLFGAIASAHNITVALLCAAGALLLSIVAGLLFPIPEVGQLNLDPQNTWIEPEMAHPLATRSGPIVIAVEHQIADADVPAFLNVMSERRRIRIRDGARNWTLWHDLAESTLWVERFDFATWLDYVRHNRRRTWADGDNTDALRRLWIDGRIPTIRRFVELRTEQQVRRHAPDSTIATL</sequence>
<feature type="transmembrane region" description="Helical" evidence="7">
    <location>
        <begin position="162"/>
        <end position="187"/>
    </location>
</feature>
<proteinExistence type="predicted"/>
<dbReference type="EMBL" id="QXDC01000002">
    <property type="protein sequence ID" value="RIA45506.1"/>
    <property type="molecule type" value="Genomic_DNA"/>
</dbReference>
<feature type="transmembrane region" description="Helical" evidence="7">
    <location>
        <begin position="45"/>
        <end position="66"/>
    </location>
</feature>
<feature type="transmembrane region" description="Helical" evidence="7">
    <location>
        <begin position="255"/>
        <end position="275"/>
    </location>
</feature>
<reference evidence="9 10" key="1">
    <citation type="submission" date="2018-08" db="EMBL/GenBank/DDBJ databases">
        <title>Genomic Encyclopedia of Type Strains, Phase IV (KMG-IV): sequencing the most valuable type-strain genomes for metagenomic binning, comparative biology and taxonomic classification.</title>
        <authorList>
            <person name="Goeker M."/>
        </authorList>
    </citation>
    <scope>NUCLEOTIDE SEQUENCE [LARGE SCALE GENOMIC DNA]</scope>
    <source>
        <strain evidence="9 10">DSM 25527</strain>
    </source>
</reference>
<comment type="subcellular location">
    <subcellularLocation>
        <location evidence="1">Cell membrane</location>
        <topology evidence="1">Multi-pass membrane protein</topology>
    </subcellularLocation>
</comment>
<evidence type="ECO:0000256" key="5">
    <source>
        <dbReference type="ARBA" id="ARBA00022989"/>
    </source>
</evidence>
<dbReference type="PANTHER" id="PTHR23513:SF11">
    <property type="entry name" value="STAPHYLOFERRIN A TRANSPORTER"/>
    <property type="match status" value="1"/>
</dbReference>
<dbReference type="InterPro" id="IPR010290">
    <property type="entry name" value="TM_effector"/>
</dbReference>
<gene>
    <name evidence="9" type="ORF">DFR49_0026</name>
</gene>
<comment type="caution">
    <text evidence="9">The sequence shown here is derived from an EMBL/GenBank/DDBJ whole genome shotgun (WGS) entry which is preliminary data.</text>
</comment>
<evidence type="ECO:0000256" key="1">
    <source>
        <dbReference type="ARBA" id="ARBA00004651"/>
    </source>
</evidence>
<feature type="domain" description="Major facilitator superfamily (MFS) profile" evidence="8">
    <location>
        <begin position="1"/>
        <end position="397"/>
    </location>
</feature>
<feature type="transmembrane region" description="Helical" evidence="7">
    <location>
        <begin position="223"/>
        <end position="243"/>
    </location>
</feature>
<dbReference type="AlphaFoldDB" id="A0A397P7I2"/>
<dbReference type="SUPFAM" id="SSF103473">
    <property type="entry name" value="MFS general substrate transporter"/>
    <property type="match status" value="1"/>
</dbReference>
<accession>A0A397P7I2</accession>
<dbReference type="OrthoDB" id="9809918at2"/>
<evidence type="ECO:0000259" key="8">
    <source>
        <dbReference type="PROSITE" id="PS50850"/>
    </source>
</evidence>
<keyword evidence="5 7" id="KW-1133">Transmembrane helix</keyword>